<keyword evidence="11" id="KW-0479">Metal-binding</keyword>
<dbReference type="AlphaFoldDB" id="C6HXA8"/>
<dbReference type="NCBIfam" id="TIGR00054">
    <property type="entry name" value="RIP metalloprotease RseP"/>
    <property type="match status" value="1"/>
</dbReference>
<dbReference type="GO" id="GO:0006508">
    <property type="term" value="P:proteolysis"/>
    <property type="evidence" value="ECO:0007669"/>
    <property type="project" value="UniProtKB-KW"/>
</dbReference>
<feature type="domain" description="PDZ" evidence="12">
    <location>
        <begin position="119"/>
        <end position="155"/>
    </location>
</feature>
<dbReference type="Gene3D" id="2.30.42.10">
    <property type="match status" value="1"/>
</dbReference>
<dbReference type="InterPro" id="IPR001478">
    <property type="entry name" value="PDZ"/>
</dbReference>
<comment type="subcellular location">
    <subcellularLocation>
        <location evidence="2">Membrane</location>
        <topology evidence="2">Multi-pass membrane protein</topology>
    </subcellularLocation>
</comment>
<dbReference type="PANTHER" id="PTHR42837:SF2">
    <property type="entry name" value="MEMBRANE METALLOPROTEASE ARASP2, CHLOROPLASTIC-RELATED"/>
    <property type="match status" value="1"/>
</dbReference>
<sequence length="355" mass="38317">MSAVLSFILVIGVLILIHELGHFLVARRFGVKIEKFSVGFGPPIFSKTVGETEYRVSWIPLGGYVKMLGETDPEKVAPEDRPRSFAALSVSRRMGIAAAGPVANFLLAILLFSAVYWTGFPVMEAVVGQVLPGSPAQAAGIMKGDRITTVDGVKIARWDDLRHMIEHRGGQSVVIGILRGGQPLSFTLVPRVESGKNLFGEAERQGKIGVGPSGSFTTLRYGFSEGLGMAMIKTWNIASINLVSLWKMVAGEVSPKNLGGPILIAQMSAKAAKSGVSNLLFFMGFVSVTLGVMNLLPIPVLDGGHLLFLAVEGILRRPPSVRVRELSMQLGFVILLTVMVFAFYNDIMRVFGTTR</sequence>
<evidence type="ECO:0000256" key="9">
    <source>
        <dbReference type="ARBA" id="ARBA00023049"/>
    </source>
</evidence>
<dbReference type="PANTHER" id="PTHR42837">
    <property type="entry name" value="REGULATOR OF SIGMA-E PROTEASE RSEP"/>
    <property type="match status" value="1"/>
</dbReference>
<dbReference type="GO" id="GO:0004222">
    <property type="term" value="F:metalloendopeptidase activity"/>
    <property type="evidence" value="ECO:0007669"/>
    <property type="project" value="InterPro"/>
</dbReference>
<comment type="cofactor">
    <cofactor evidence="1 11">
        <name>Zn(2+)</name>
        <dbReference type="ChEBI" id="CHEBI:29105"/>
    </cofactor>
</comment>
<organism evidence="13 14">
    <name type="scientific">Leptospirillum ferrodiazotrophum</name>
    <dbReference type="NCBI Taxonomy" id="412449"/>
    <lineage>
        <taxon>Bacteria</taxon>
        <taxon>Pseudomonadati</taxon>
        <taxon>Nitrospirota</taxon>
        <taxon>Nitrospiria</taxon>
        <taxon>Nitrospirales</taxon>
        <taxon>Nitrospiraceae</taxon>
        <taxon>Leptospirillum</taxon>
    </lineage>
</organism>
<evidence type="ECO:0000256" key="10">
    <source>
        <dbReference type="ARBA" id="ARBA00023136"/>
    </source>
</evidence>
<dbReference type="Pfam" id="PF02163">
    <property type="entry name" value="Peptidase_M50"/>
    <property type="match status" value="1"/>
</dbReference>
<feature type="transmembrane region" description="Helical" evidence="11">
    <location>
        <begin position="326"/>
        <end position="345"/>
    </location>
</feature>
<keyword evidence="6 11" id="KW-0378">Hydrolase</keyword>
<dbReference type="InterPro" id="IPR004387">
    <property type="entry name" value="Pept_M50_Zn"/>
</dbReference>
<evidence type="ECO:0000256" key="3">
    <source>
        <dbReference type="ARBA" id="ARBA00007931"/>
    </source>
</evidence>
<feature type="transmembrane region" description="Helical" evidence="11">
    <location>
        <begin position="276"/>
        <end position="296"/>
    </location>
</feature>
<keyword evidence="4" id="KW-0645">Protease</keyword>
<feature type="transmembrane region" description="Helical" evidence="11">
    <location>
        <begin position="96"/>
        <end position="117"/>
    </location>
</feature>
<evidence type="ECO:0000313" key="14">
    <source>
        <dbReference type="Proteomes" id="UP000009374"/>
    </source>
</evidence>
<evidence type="ECO:0000256" key="6">
    <source>
        <dbReference type="ARBA" id="ARBA00022801"/>
    </source>
</evidence>
<keyword evidence="10 11" id="KW-0472">Membrane</keyword>
<comment type="similarity">
    <text evidence="3 11">Belongs to the peptidase M50B family.</text>
</comment>
<dbReference type="InterPro" id="IPR041489">
    <property type="entry name" value="PDZ_6"/>
</dbReference>
<keyword evidence="8 11" id="KW-1133">Transmembrane helix</keyword>
<dbReference type="PROSITE" id="PS50106">
    <property type="entry name" value="PDZ"/>
    <property type="match status" value="1"/>
</dbReference>
<evidence type="ECO:0000256" key="7">
    <source>
        <dbReference type="ARBA" id="ARBA00022833"/>
    </source>
</evidence>
<accession>C6HXA8</accession>
<protein>
    <recommendedName>
        <fullName evidence="11">Zinc metalloprotease</fullName>
        <ecNumber evidence="11">3.4.24.-</ecNumber>
    </recommendedName>
</protein>
<keyword evidence="14" id="KW-1185">Reference proteome</keyword>
<dbReference type="InterPro" id="IPR036034">
    <property type="entry name" value="PDZ_sf"/>
</dbReference>
<dbReference type="Proteomes" id="UP000009374">
    <property type="component" value="Unassembled WGS sequence"/>
</dbReference>
<feature type="transmembrane region" description="Helical" evidence="11">
    <location>
        <begin position="6"/>
        <end position="25"/>
    </location>
</feature>
<evidence type="ECO:0000256" key="5">
    <source>
        <dbReference type="ARBA" id="ARBA00022692"/>
    </source>
</evidence>
<name>C6HXA8_9BACT</name>
<dbReference type="InterPro" id="IPR008915">
    <property type="entry name" value="Peptidase_M50"/>
</dbReference>
<gene>
    <name evidence="13" type="ORF">UBAL3_92050031</name>
</gene>
<keyword evidence="9 11" id="KW-0482">Metalloprotease</keyword>
<feature type="transmembrane region" description="Helical" evidence="11">
    <location>
        <begin position="226"/>
        <end position="246"/>
    </location>
</feature>
<evidence type="ECO:0000256" key="8">
    <source>
        <dbReference type="ARBA" id="ARBA00022989"/>
    </source>
</evidence>
<evidence type="ECO:0000256" key="1">
    <source>
        <dbReference type="ARBA" id="ARBA00001947"/>
    </source>
</evidence>
<dbReference type="EMBL" id="GG693873">
    <property type="protein sequence ID" value="EES52660.1"/>
    <property type="molecule type" value="Genomic_DNA"/>
</dbReference>
<dbReference type="GO" id="GO:0016020">
    <property type="term" value="C:membrane"/>
    <property type="evidence" value="ECO:0007669"/>
    <property type="project" value="UniProtKB-SubCell"/>
</dbReference>
<evidence type="ECO:0000313" key="13">
    <source>
        <dbReference type="EMBL" id="EES52660.1"/>
    </source>
</evidence>
<keyword evidence="7 11" id="KW-0862">Zinc</keyword>
<evidence type="ECO:0000259" key="12">
    <source>
        <dbReference type="PROSITE" id="PS50106"/>
    </source>
</evidence>
<dbReference type="SUPFAM" id="SSF50156">
    <property type="entry name" value="PDZ domain-like"/>
    <property type="match status" value="1"/>
</dbReference>
<evidence type="ECO:0000256" key="4">
    <source>
        <dbReference type="ARBA" id="ARBA00022670"/>
    </source>
</evidence>
<evidence type="ECO:0000256" key="2">
    <source>
        <dbReference type="ARBA" id="ARBA00004141"/>
    </source>
</evidence>
<evidence type="ECO:0000256" key="11">
    <source>
        <dbReference type="RuleBase" id="RU362031"/>
    </source>
</evidence>
<dbReference type="CDD" id="cd06163">
    <property type="entry name" value="S2P-M50_PDZ_RseP-like"/>
    <property type="match status" value="1"/>
</dbReference>
<dbReference type="SMART" id="SM00228">
    <property type="entry name" value="PDZ"/>
    <property type="match status" value="1"/>
</dbReference>
<dbReference type="CDD" id="cd23081">
    <property type="entry name" value="cpPDZ_EcRseP-like"/>
    <property type="match status" value="1"/>
</dbReference>
<dbReference type="GO" id="GO:0046872">
    <property type="term" value="F:metal ion binding"/>
    <property type="evidence" value="ECO:0007669"/>
    <property type="project" value="UniProtKB-KW"/>
</dbReference>
<reference evidence="13 14" key="1">
    <citation type="journal article" date="2009" name="Appl. Environ. Microbiol.">
        <title>Community genomic and proteomic analyses of chemoautotrophic iron-oxidizing "Leptospirillum rubarum" (Group II) and "Leptospirillum ferrodiazotrophum" (Group III) bacteria in acid mine drainage biofilms.</title>
        <authorList>
            <person name="Goltsman D.S."/>
            <person name="Denef V.J."/>
            <person name="Singer S.W."/>
            <person name="VerBerkmoes N.C."/>
            <person name="Lefsrud M."/>
            <person name="Mueller R.S."/>
            <person name="Dick G.J."/>
            <person name="Sun C.L."/>
            <person name="Wheeler K.E."/>
            <person name="Zemla A."/>
            <person name="Baker B.J."/>
            <person name="Hauser L."/>
            <person name="Land M."/>
            <person name="Shah M.B."/>
            <person name="Thelen M.P."/>
            <person name="Hettich R.L."/>
            <person name="Banfield J.F."/>
        </authorList>
    </citation>
    <scope>NUCLEOTIDE SEQUENCE [LARGE SCALE GENOMIC DNA]</scope>
</reference>
<dbReference type="Pfam" id="PF17820">
    <property type="entry name" value="PDZ_6"/>
    <property type="match status" value="1"/>
</dbReference>
<keyword evidence="5 11" id="KW-0812">Transmembrane</keyword>
<dbReference type="EC" id="3.4.24.-" evidence="11"/>
<proteinExistence type="inferred from homology"/>